<dbReference type="InterPro" id="IPR050555">
    <property type="entry name" value="Bact_Solute-Bind_Prot2"/>
</dbReference>
<protein>
    <submittedName>
        <fullName evidence="4">YneA</fullName>
    </submittedName>
</protein>
<dbReference type="PANTHER" id="PTHR30036">
    <property type="entry name" value="D-XYLOSE-BINDING PERIPLASMIC PROTEIN"/>
    <property type="match status" value="1"/>
</dbReference>
<dbReference type="KEGG" id="pam:PANA_0046"/>
<dbReference type="Proteomes" id="UP000001702">
    <property type="component" value="Chromosome"/>
</dbReference>
<dbReference type="PANTHER" id="PTHR30036:SF7">
    <property type="entry name" value="ABC TRANSPORTER PERIPLASMIC-BINDING PROTEIN YPHF"/>
    <property type="match status" value="1"/>
</dbReference>
<proteinExistence type="inferred from homology"/>
<dbReference type="CDD" id="cd20002">
    <property type="entry name" value="PBP1_LsrB_Quorum_Sensing-like"/>
    <property type="match status" value="1"/>
</dbReference>
<evidence type="ECO:0000256" key="1">
    <source>
        <dbReference type="ARBA" id="ARBA00004418"/>
    </source>
</evidence>
<evidence type="ECO:0000259" key="3">
    <source>
        <dbReference type="Pfam" id="PF13407"/>
    </source>
</evidence>
<keyword evidence="5" id="KW-1185">Reference proteome</keyword>
<comment type="subcellular location">
    <subcellularLocation>
        <location evidence="1">Periplasm</location>
    </subcellularLocation>
</comment>
<dbReference type="STRING" id="706191.PANA_0046"/>
<evidence type="ECO:0000313" key="4">
    <source>
        <dbReference type="EMBL" id="ADD75213.1"/>
    </source>
</evidence>
<dbReference type="HOGENOM" id="CLU_037628_3_0_6"/>
<evidence type="ECO:0000256" key="2">
    <source>
        <dbReference type="ARBA" id="ARBA00007639"/>
    </source>
</evidence>
<dbReference type="InterPro" id="IPR025997">
    <property type="entry name" value="SBP_2_dom"/>
</dbReference>
<dbReference type="GO" id="GO:0030288">
    <property type="term" value="C:outer membrane-bounded periplasmic space"/>
    <property type="evidence" value="ECO:0007669"/>
    <property type="project" value="TreeGrafter"/>
</dbReference>
<dbReference type="GO" id="GO:0030246">
    <property type="term" value="F:carbohydrate binding"/>
    <property type="evidence" value="ECO:0007669"/>
    <property type="project" value="TreeGrafter"/>
</dbReference>
<name>D4GFU9_PANAM</name>
<accession>D4GFU9</accession>
<dbReference type="SUPFAM" id="SSF53822">
    <property type="entry name" value="Periplasmic binding protein-like I"/>
    <property type="match status" value="1"/>
</dbReference>
<organism evidence="4 5">
    <name type="scientific">Pantoea ananatis (strain LMG 20103)</name>
    <dbReference type="NCBI Taxonomy" id="706191"/>
    <lineage>
        <taxon>Bacteria</taxon>
        <taxon>Pseudomonadati</taxon>
        <taxon>Pseudomonadota</taxon>
        <taxon>Gammaproteobacteria</taxon>
        <taxon>Enterobacterales</taxon>
        <taxon>Erwiniaceae</taxon>
        <taxon>Pantoea</taxon>
    </lineage>
</organism>
<dbReference type="Pfam" id="PF13407">
    <property type="entry name" value="Peripla_BP_4"/>
    <property type="match status" value="1"/>
</dbReference>
<dbReference type="InterPro" id="IPR028082">
    <property type="entry name" value="Peripla_BP_I"/>
</dbReference>
<feature type="domain" description="Periplasmic binding protein" evidence="3">
    <location>
        <begin position="72"/>
        <end position="325"/>
    </location>
</feature>
<reference evidence="4 5" key="1">
    <citation type="journal article" date="2010" name="J. Bacteriol.">
        <title>Genome sequence of Pantoea ananatis LMG20103, the causative agent of Eucalyptus blight and dieback.</title>
        <authorList>
            <person name="De Maayer P."/>
            <person name="Chan W.Y."/>
            <person name="Venter S.N."/>
            <person name="Toth I.K."/>
            <person name="Birch P.R."/>
            <person name="Joubert F."/>
            <person name="Coutinho T.A."/>
        </authorList>
    </citation>
    <scope>NUCLEOTIDE SEQUENCE [LARGE SCALE GENOMIC DNA]</scope>
    <source>
        <strain evidence="4 5">LMG 20103</strain>
    </source>
</reference>
<evidence type="ECO:0000313" key="5">
    <source>
        <dbReference type="Proteomes" id="UP000001702"/>
    </source>
</evidence>
<dbReference type="GO" id="GO:0055085">
    <property type="term" value="P:transmembrane transport"/>
    <property type="evidence" value="ECO:0007669"/>
    <property type="project" value="UniProtKB-ARBA"/>
</dbReference>
<dbReference type="Gene3D" id="3.40.50.2300">
    <property type="match status" value="2"/>
</dbReference>
<dbReference type="EMBL" id="CP001875">
    <property type="protein sequence ID" value="ADD75213.1"/>
    <property type="molecule type" value="Genomic_DNA"/>
</dbReference>
<sequence>MIIYLLSSLLAADALYQFLTREDFIMLMITRGSKMNRRNIIKLLSISTLLSVSVSLAFPMSALASETKTMVTVVKEAGVPWFNILNQGLKEGGEKNNLKTSMVGPTRADPAQQVKLIEDLIAKKVDVIGLVPLDTKVTAQVVKRARDAGIMVITQEGPNQEGKTWDVELMSAKAYGEAQMKALAREMGEKGEYVVLVGTLTTTGHNQWADAAIAYQKEHYPNMKLAADRFPGADFIDESERVTQDILKAHPNVTGIMSMGSNGPIGAGNVLKKRHLEKKIALVGTTIPSQARAYIMSGVIREGFLWSPKEAGLAMTDVARLALDNAEFKTGMTIPGLGEATVDNENKVIMVDRILQITKANVNDLVKLGL</sequence>
<dbReference type="AlphaFoldDB" id="D4GFU9"/>
<comment type="similarity">
    <text evidence="2">Belongs to the bacterial solute-binding protein 2 family.</text>
</comment>
<dbReference type="eggNOG" id="COG1879">
    <property type="taxonomic scope" value="Bacteria"/>
</dbReference>
<gene>
    <name evidence="4" type="primary">yneA</name>
    <name evidence="4" type="ordered locus">PANA_0046</name>
</gene>